<evidence type="ECO:0000313" key="4">
    <source>
        <dbReference type="EMBL" id="PRQ06560.1"/>
    </source>
</evidence>
<name>A0A2S9YN92_9BACT</name>
<feature type="region of interest" description="Disordered" evidence="1">
    <location>
        <begin position="159"/>
        <end position="194"/>
    </location>
</feature>
<feature type="chain" id="PRO_5015728041" description="Tetratricopeptide repeat protein" evidence="3">
    <location>
        <begin position="42"/>
        <end position="312"/>
    </location>
</feature>
<keyword evidence="2" id="KW-1133">Transmembrane helix</keyword>
<evidence type="ECO:0000256" key="1">
    <source>
        <dbReference type="SAM" id="MobiDB-lite"/>
    </source>
</evidence>
<feature type="signal peptide" evidence="3">
    <location>
        <begin position="1"/>
        <end position="41"/>
    </location>
</feature>
<organism evidence="4 5">
    <name type="scientific">Enhygromyxa salina</name>
    <dbReference type="NCBI Taxonomy" id="215803"/>
    <lineage>
        <taxon>Bacteria</taxon>
        <taxon>Pseudomonadati</taxon>
        <taxon>Myxococcota</taxon>
        <taxon>Polyangia</taxon>
        <taxon>Nannocystales</taxon>
        <taxon>Nannocystaceae</taxon>
        <taxon>Enhygromyxa</taxon>
    </lineage>
</organism>
<dbReference type="EMBL" id="PVNL01000073">
    <property type="protein sequence ID" value="PRQ06560.1"/>
    <property type="molecule type" value="Genomic_DNA"/>
</dbReference>
<keyword evidence="2" id="KW-0812">Transmembrane</keyword>
<feature type="transmembrane region" description="Helical" evidence="2">
    <location>
        <begin position="254"/>
        <end position="278"/>
    </location>
</feature>
<reference evidence="4 5" key="1">
    <citation type="submission" date="2018-03" db="EMBL/GenBank/DDBJ databases">
        <title>Draft Genome Sequences of the Obligatory Marine Myxobacteria Enhygromyxa salina SWB007.</title>
        <authorList>
            <person name="Poehlein A."/>
            <person name="Moghaddam J.A."/>
            <person name="Harms H."/>
            <person name="Alanjari M."/>
            <person name="Koenig G.M."/>
            <person name="Daniel R."/>
            <person name="Schaeberle T.F."/>
        </authorList>
    </citation>
    <scope>NUCLEOTIDE SEQUENCE [LARGE SCALE GENOMIC DNA]</scope>
    <source>
        <strain evidence="4 5">SWB007</strain>
    </source>
</reference>
<protein>
    <recommendedName>
        <fullName evidence="6">Tetratricopeptide repeat protein</fullName>
    </recommendedName>
</protein>
<evidence type="ECO:0000256" key="2">
    <source>
        <dbReference type="SAM" id="Phobius"/>
    </source>
</evidence>
<keyword evidence="2" id="KW-0472">Membrane</keyword>
<evidence type="ECO:0000256" key="3">
    <source>
        <dbReference type="SAM" id="SignalP"/>
    </source>
</evidence>
<feature type="compositionally biased region" description="Basic and acidic residues" evidence="1">
    <location>
        <begin position="159"/>
        <end position="181"/>
    </location>
</feature>
<dbReference type="RefSeq" id="WP_219908010.1">
    <property type="nucleotide sequence ID" value="NZ_PVNL01000073.1"/>
</dbReference>
<evidence type="ECO:0008006" key="6">
    <source>
        <dbReference type="Google" id="ProtNLM"/>
    </source>
</evidence>
<comment type="caution">
    <text evidence="4">The sequence shown here is derived from an EMBL/GenBank/DDBJ whole genome shotgun (WGS) entry which is preliminary data.</text>
</comment>
<dbReference type="AlphaFoldDB" id="A0A2S9YN92"/>
<evidence type="ECO:0000313" key="5">
    <source>
        <dbReference type="Proteomes" id="UP000238823"/>
    </source>
</evidence>
<gene>
    <name evidence="4" type="ORF">ENSA7_37130</name>
</gene>
<sequence length="312" mass="32711">MLPFSRDLSTSSVHAPPRIRVVGAWLSAASLLLAVPLDARAASPAAAPEAETAQSIFQRGQVEYETADYVGAIELWTQAYALIESTHENASIKALLIFNLAQAHIKAYELDNNTIHLKQARALFDSYRANLDLLYEDEAERAEEEAKVDKELAALARALEPDLEPKHEPEPEPEPEPKPESEPETVAPPPSAAKPGNPLLFAGVGLTAVGVVAGGVMLTLGGIEGAAANDLSALAPDDLSGRDQQFTDGARANIVMITGGVVAGVFVPVGAALIGVGVKRNKAARTPTQARVPSLVPSVGPGRAGLLLTGQF</sequence>
<keyword evidence="3" id="KW-0732">Signal</keyword>
<dbReference type="Proteomes" id="UP000238823">
    <property type="component" value="Unassembled WGS sequence"/>
</dbReference>
<proteinExistence type="predicted"/>
<accession>A0A2S9YN92</accession>